<protein>
    <submittedName>
        <fullName evidence="2">Uncharacterized protein</fullName>
    </submittedName>
</protein>
<evidence type="ECO:0000256" key="1">
    <source>
        <dbReference type="SAM" id="MobiDB-lite"/>
    </source>
</evidence>
<accession>A0A1H5UD81</accession>
<proteinExistence type="predicted"/>
<sequence>MLLILWMMLMHTALPHVHHEHEEHSHHGAQASHSHDHHHGHDEESAEKKYLIDLFFQNHTHSNHLPQTITVNHEKSDLIKKDQRKIVEVAIISIQDPPILPNIEHDKLKNQEDPDLDPPFFSCKSLRGPPALG</sequence>
<dbReference type="AlphaFoldDB" id="A0A1H5UD81"/>
<gene>
    <name evidence="2" type="ORF">SAMN03080598_01197</name>
</gene>
<dbReference type="Proteomes" id="UP000236736">
    <property type="component" value="Unassembled WGS sequence"/>
</dbReference>
<evidence type="ECO:0000313" key="3">
    <source>
        <dbReference type="Proteomes" id="UP000236736"/>
    </source>
</evidence>
<dbReference type="STRING" id="1120964.GCA_001313265_03034"/>
<keyword evidence="3" id="KW-1185">Reference proteome</keyword>
<evidence type="ECO:0000313" key="2">
    <source>
        <dbReference type="EMBL" id="SEF73042.1"/>
    </source>
</evidence>
<reference evidence="3" key="1">
    <citation type="submission" date="2016-10" db="EMBL/GenBank/DDBJ databases">
        <authorList>
            <person name="Varghese N."/>
            <person name="Submissions S."/>
        </authorList>
    </citation>
    <scope>NUCLEOTIDE SEQUENCE [LARGE SCALE GENOMIC DNA]</scope>
    <source>
        <strain evidence="3">DSM 17298</strain>
    </source>
</reference>
<feature type="region of interest" description="Disordered" evidence="1">
    <location>
        <begin position="18"/>
        <end position="44"/>
    </location>
</feature>
<organism evidence="2 3">
    <name type="scientific">Algoriphagus boritolerans DSM 17298 = JCM 18970</name>
    <dbReference type="NCBI Taxonomy" id="1120964"/>
    <lineage>
        <taxon>Bacteria</taxon>
        <taxon>Pseudomonadati</taxon>
        <taxon>Bacteroidota</taxon>
        <taxon>Cytophagia</taxon>
        <taxon>Cytophagales</taxon>
        <taxon>Cyclobacteriaceae</taxon>
        <taxon>Algoriphagus</taxon>
    </lineage>
</organism>
<dbReference type="EMBL" id="FNVR01000004">
    <property type="protein sequence ID" value="SEF73042.1"/>
    <property type="molecule type" value="Genomic_DNA"/>
</dbReference>
<name>A0A1H5UD81_9BACT</name>